<evidence type="ECO:0000313" key="6">
    <source>
        <dbReference type="Proteomes" id="UP000295257"/>
    </source>
</evidence>
<dbReference type="GO" id="GO:0019172">
    <property type="term" value="F:glyoxalase III activity"/>
    <property type="evidence" value="ECO:0007669"/>
    <property type="project" value="TreeGrafter"/>
</dbReference>
<dbReference type="RefSeq" id="WP_010019685.1">
    <property type="nucleotide sequence ID" value="NZ_PUFN01000024.1"/>
</dbReference>
<dbReference type="InterPro" id="IPR002818">
    <property type="entry name" value="DJ-1/PfpI"/>
</dbReference>
<dbReference type="Proteomes" id="UP000295257">
    <property type="component" value="Unassembled WGS sequence"/>
</dbReference>
<dbReference type="InterPro" id="IPR029062">
    <property type="entry name" value="Class_I_gatase-like"/>
</dbReference>
<proteinExistence type="inferred from homology"/>
<evidence type="ECO:0000256" key="1">
    <source>
        <dbReference type="ARBA" id="ARBA00023016"/>
    </source>
</evidence>
<feature type="domain" description="DJ-1/PfpI" evidence="4">
    <location>
        <begin position="27"/>
        <end position="222"/>
    </location>
</feature>
<dbReference type="Pfam" id="PF01965">
    <property type="entry name" value="DJ-1_PfpI"/>
    <property type="match status" value="1"/>
</dbReference>
<dbReference type="PANTHER" id="PTHR48094:SF11">
    <property type="entry name" value="GLUTATHIONE-INDEPENDENT GLYOXALASE HSP31-RELATED"/>
    <property type="match status" value="1"/>
</dbReference>
<dbReference type="SUPFAM" id="SSF52317">
    <property type="entry name" value="Class I glutamine amidotransferase-like"/>
    <property type="match status" value="1"/>
</dbReference>
<name>A0A4R5NC64_9LACO</name>
<sequence length="227" mass="24635">MTKALIVVTNTAKLPTINRATGLWLSEATHFNKVMKDNNIDVDYVSPNGGYVPIDPGSLAPDSMDETNWSFYNEEKYRDQVLGQSPSAKQVDPKNYDIIYFAGGHGVMWDFPENKTLGEIAKTIYDRGGIVSAVCHGVVGLLSMKDNEGNSWINGKNLTGFTNEEEDINKLTDAVPFLTEEALKNAGANHTKTAAYTENVVADGRLVTGQNPQSAHGVGEAVIDLLA</sequence>
<keyword evidence="6" id="KW-1185">Reference proteome</keyword>
<evidence type="ECO:0000259" key="4">
    <source>
        <dbReference type="Pfam" id="PF01965"/>
    </source>
</evidence>
<dbReference type="Gene3D" id="3.40.50.880">
    <property type="match status" value="1"/>
</dbReference>
<dbReference type="PANTHER" id="PTHR48094">
    <property type="entry name" value="PROTEIN/NUCLEIC ACID DEGLYCASE DJ-1-RELATED"/>
    <property type="match status" value="1"/>
</dbReference>
<evidence type="ECO:0000313" key="5">
    <source>
        <dbReference type="EMBL" id="TDG70598.1"/>
    </source>
</evidence>
<protein>
    <recommendedName>
        <fullName evidence="4">DJ-1/PfpI domain-containing protein</fullName>
    </recommendedName>
</protein>
<accession>A0A4R5NC64</accession>
<dbReference type="AlphaFoldDB" id="A0A4R5NC64"/>
<dbReference type="CDD" id="cd03141">
    <property type="entry name" value="GATase1_Hsp31_like"/>
    <property type="match status" value="1"/>
</dbReference>
<organism evidence="5 6">
    <name type="scientific">Companilactobacillus farciminis</name>
    <dbReference type="NCBI Taxonomy" id="1612"/>
    <lineage>
        <taxon>Bacteria</taxon>
        <taxon>Bacillati</taxon>
        <taxon>Bacillota</taxon>
        <taxon>Bacilli</taxon>
        <taxon>Lactobacillales</taxon>
        <taxon>Lactobacillaceae</taxon>
        <taxon>Companilactobacillus</taxon>
    </lineage>
</organism>
<comment type="caution">
    <text evidence="5">The sequence shown here is derived from an EMBL/GenBank/DDBJ whole genome shotgun (WGS) entry which is preliminary data.</text>
</comment>
<gene>
    <name evidence="5" type="ORF">C5L30_001389</name>
</gene>
<keyword evidence="2" id="KW-0456">Lyase</keyword>
<comment type="similarity">
    <text evidence="3">Belongs to the peptidase C56 family. HSP31-like subfamily.</text>
</comment>
<dbReference type="GO" id="GO:0005737">
    <property type="term" value="C:cytoplasm"/>
    <property type="evidence" value="ECO:0007669"/>
    <property type="project" value="TreeGrafter"/>
</dbReference>
<keyword evidence="1" id="KW-0346">Stress response</keyword>
<dbReference type="OrthoDB" id="9792284at2"/>
<evidence type="ECO:0000256" key="3">
    <source>
        <dbReference type="ARBA" id="ARBA00038493"/>
    </source>
</evidence>
<dbReference type="EMBL" id="PUFN01000024">
    <property type="protein sequence ID" value="TDG70598.1"/>
    <property type="molecule type" value="Genomic_DNA"/>
</dbReference>
<dbReference type="InterPro" id="IPR050325">
    <property type="entry name" value="Prot/Nucl_acid_deglycase"/>
</dbReference>
<reference evidence="5 6" key="1">
    <citation type="journal article" date="2019" name="Appl. Microbiol. Biotechnol.">
        <title>Uncovering carbohydrate metabolism through a genotype-phenotype association study of 56 lactic acid bacteria genomes.</title>
        <authorList>
            <person name="Buron-Moles G."/>
            <person name="Chailyan A."/>
            <person name="Dolejs I."/>
            <person name="Forster J."/>
            <person name="Miks M.H."/>
        </authorList>
    </citation>
    <scope>NUCLEOTIDE SEQUENCE [LARGE SCALE GENOMIC DNA]</scope>
    <source>
        <strain evidence="5 6">ATCC 29644</strain>
    </source>
</reference>
<evidence type="ECO:0000256" key="2">
    <source>
        <dbReference type="ARBA" id="ARBA00023239"/>
    </source>
</evidence>
<dbReference type="GO" id="GO:0019243">
    <property type="term" value="P:methylglyoxal catabolic process to D-lactate via S-lactoyl-glutathione"/>
    <property type="evidence" value="ECO:0007669"/>
    <property type="project" value="TreeGrafter"/>
</dbReference>